<gene>
    <name evidence="1" type="ORF">CDAR_25091</name>
</gene>
<reference evidence="1 2" key="1">
    <citation type="submission" date="2021-06" db="EMBL/GenBank/DDBJ databases">
        <title>Caerostris darwini draft genome.</title>
        <authorList>
            <person name="Kono N."/>
            <person name="Arakawa K."/>
        </authorList>
    </citation>
    <scope>NUCLEOTIDE SEQUENCE [LARGE SCALE GENOMIC DNA]</scope>
</reference>
<evidence type="ECO:0000313" key="2">
    <source>
        <dbReference type="Proteomes" id="UP001054837"/>
    </source>
</evidence>
<dbReference type="EMBL" id="BPLQ01000589">
    <property type="protein sequence ID" value="GIX73166.1"/>
    <property type="molecule type" value="Genomic_DNA"/>
</dbReference>
<accession>A0AAV4MNU7</accession>
<comment type="caution">
    <text evidence="1">The sequence shown here is derived from an EMBL/GenBank/DDBJ whole genome shotgun (WGS) entry which is preliminary data.</text>
</comment>
<protein>
    <submittedName>
        <fullName evidence="1">Uncharacterized protein</fullName>
    </submittedName>
</protein>
<organism evidence="1 2">
    <name type="scientific">Caerostris darwini</name>
    <dbReference type="NCBI Taxonomy" id="1538125"/>
    <lineage>
        <taxon>Eukaryota</taxon>
        <taxon>Metazoa</taxon>
        <taxon>Ecdysozoa</taxon>
        <taxon>Arthropoda</taxon>
        <taxon>Chelicerata</taxon>
        <taxon>Arachnida</taxon>
        <taxon>Araneae</taxon>
        <taxon>Araneomorphae</taxon>
        <taxon>Entelegynae</taxon>
        <taxon>Araneoidea</taxon>
        <taxon>Araneidae</taxon>
        <taxon>Caerostris</taxon>
    </lineage>
</organism>
<dbReference type="AlphaFoldDB" id="A0AAV4MNU7"/>
<proteinExistence type="predicted"/>
<sequence>MAFRSDENCNLIKPDNDMNHTFEINLNVKDFLNLPKSVQTQVHLTNCPKPVSWKMEIIFYQGVHRDDMLFMNIPFRRSDRQGFPIEAKVQFVFMNIQGVRLASLEFTMQVDSTVQNLTPPITAKGVPLHRFSSLPCKELHLNIRVAIRGCCFPLLRRKKEILSLERNNDKKAENGEKSPKLQ</sequence>
<keyword evidence="2" id="KW-1185">Reference proteome</keyword>
<name>A0AAV4MNU7_9ARAC</name>
<evidence type="ECO:0000313" key="1">
    <source>
        <dbReference type="EMBL" id="GIX73166.1"/>
    </source>
</evidence>
<dbReference type="Proteomes" id="UP001054837">
    <property type="component" value="Unassembled WGS sequence"/>
</dbReference>